<feature type="compositionally biased region" description="Low complexity" evidence="1">
    <location>
        <begin position="236"/>
        <end position="252"/>
    </location>
</feature>
<dbReference type="EMBL" id="CADCWA010000085">
    <property type="protein sequence ID" value="CAA9515616.1"/>
    <property type="molecule type" value="Genomic_DNA"/>
</dbReference>
<feature type="compositionally biased region" description="Basic residues" evidence="1">
    <location>
        <begin position="49"/>
        <end position="60"/>
    </location>
</feature>
<protein>
    <submittedName>
        <fullName evidence="2">Calcium/proton antiporter</fullName>
    </submittedName>
</protein>
<organism evidence="2">
    <name type="scientific">uncultured Sphingomonas sp</name>
    <dbReference type="NCBI Taxonomy" id="158754"/>
    <lineage>
        <taxon>Bacteria</taxon>
        <taxon>Pseudomonadati</taxon>
        <taxon>Pseudomonadota</taxon>
        <taxon>Alphaproteobacteria</taxon>
        <taxon>Sphingomonadales</taxon>
        <taxon>Sphingomonadaceae</taxon>
        <taxon>Sphingomonas</taxon>
        <taxon>environmental samples</taxon>
    </lineage>
</organism>
<feature type="non-terminal residue" evidence="2">
    <location>
        <position position="1"/>
    </location>
</feature>
<feature type="compositionally biased region" description="Basic residues" evidence="1">
    <location>
        <begin position="109"/>
        <end position="118"/>
    </location>
</feature>
<reference evidence="2" key="1">
    <citation type="submission" date="2020-02" db="EMBL/GenBank/DDBJ databases">
        <authorList>
            <person name="Meier V. D."/>
        </authorList>
    </citation>
    <scope>NUCLEOTIDE SEQUENCE</scope>
    <source>
        <strain evidence="2">AVDCRST_MAG31</strain>
    </source>
</reference>
<feature type="non-terminal residue" evidence="2">
    <location>
        <position position="377"/>
    </location>
</feature>
<sequence>DRGCSRGHPRAGAPAAIPARAADQLERPPARARLAGAWRRGGGAVLAIAHRRRPDRRGARRCPPCGGGRAPGRRAVRDADPGAGGHGDRGGADRLPDAGQPRRRDHPGARHGVRHRHDHPQPAAGPLPGGRGCHPKAAGGALHPHGRHRRAQRPRHAAGADAGAAQLHDHASRTNLYVDAAGVRVGVPADPLLHLRVRADGRQPRLFPAPGRVAERARGPRAAAVQRAGGPLLPVPAGKPGRRGAAGQVAVAGAGGCRRIGRSAAGGGRHRHRRHRSSARKRRRSAGGTGQPPADQPQPRLRVGPGDDRPHHPRGGRHLLSPRPAAGARARSQVGAAAVPQPVRRGPVARARPGDRAARGGAPGDLRGLSCDHRPSL</sequence>
<feature type="region of interest" description="Disordered" evidence="1">
    <location>
        <begin position="49"/>
        <end position="167"/>
    </location>
</feature>
<feature type="region of interest" description="Disordered" evidence="1">
    <location>
        <begin position="225"/>
        <end position="377"/>
    </location>
</feature>
<feature type="region of interest" description="Disordered" evidence="1">
    <location>
        <begin position="1"/>
        <end position="28"/>
    </location>
</feature>
<proteinExistence type="predicted"/>
<feature type="compositionally biased region" description="Basic residues" evidence="1">
    <location>
        <begin position="268"/>
        <end position="285"/>
    </location>
</feature>
<feature type="compositionally biased region" description="Low complexity" evidence="1">
    <location>
        <begin position="157"/>
        <end position="166"/>
    </location>
</feature>
<feature type="compositionally biased region" description="Basic residues" evidence="1">
    <location>
        <begin position="144"/>
        <end position="156"/>
    </location>
</feature>
<feature type="compositionally biased region" description="Basic and acidic residues" evidence="1">
    <location>
        <begin position="75"/>
        <end position="108"/>
    </location>
</feature>
<dbReference type="AlphaFoldDB" id="A0A6J4T755"/>
<evidence type="ECO:0000256" key="1">
    <source>
        <dbReference type="SAM" id="MobiDB-lite"/>
    </source>
</evidence>
<gene>
    <name evidence="2" type="ORF">AVDCRST_MAG31-1258</name>
</gene>
<feature type="compositionally biased region" description="Low complexity" evidence="1">
    <location>
        <begin position="322"/>
        <end position="351"/>
    </location>
</feature>
<feature type="compositionally biased region" description="Low complexity" evidence="1">
    <location>
        <begin position="10"/>
        <end position="22"/>
    </location>
</feature>
<name>A0A6J4T755_9SPHN</name>
<evidence type="ECO:0000313" key="2">
    <source>
        <dbReference type="EMBL" id="CAA9515616.1"/>
    </source>
</evidence>
<accession>A0A6J4T755</accession>